<dbReference type="RefSeq" id="WP_168354129.1">
    <property type="nucleotide sequence ID" value="NZ_BQKC01000001.1"/>
</dbReference>
<evidence type="ECO:0000313" key="1">
    <source>
        <dbReference type="EMBL" id="GJM55646.1"/>
    </source>
</evidence>
<comment type="caution">
    <text evidence="1">The sequence shown here is derived from an EMBL/GenBank/DDBJ whole genome shotgun (WGS) entry which is preliminary data.</text>
</comment>
<keyword evidence="2" id="KW-1185">Reference proteome</keyword>
<dbReference type="AlphaFoldDB" id="A0AAV5B575"/>
<accession>A0AAV5B575</accession>
<gene>
    <name evidence="1" type="ORF">ATOP_13010</name>
</gene>
<sequence length="56" mass="6463">MTEHERKLCMALRALADIALVDDALRTHAEERAERAERERARFFYADDNASPEDGE</sequence>
<evidence type="ECO:0000313" key="2">
    <source>
        <dbReference type="Proteomes" id="UP001055025"/>
    </source>
</evidence>
<dbReference type="EMBL" id="BQKC01000001">
    <property type="protein sequence ID" value="GJM55646.1"/>
    <property type="molecule type" value="Genomic_DNA"/>
</dbReference>
<dbReference type="Proteomes" id="UP001055025">
    <property type="component" value="Unassembled WGS sequence"/>
</dbReference>
<name>A0AAV5B575_9ACTN</name>
<protein>
    <submittedName>
        <fullName evidence="1">Uncharacterized protein</fullName>
    </submittedName>
</protein>
<organism evidence="1 2">
    <name type="scientific">Granulimonas faecalis</name>
    <dbReference type="NCBI Taxonomy" id="2894155"/>
    <lineage>
        <taxon>Bacteria</taxon>
        <taxon>Bacillati</taxon>
        <taxon>Actinomycetota</taxon>
        <taxon>Coriobacteriia</taxon>
        <taxon>Coriobacteriales</taxon>
        <taxon>Kribbibacteriaceae</taxon>
        <taxon>Granulimonas</taxon>
    </lineage>
</organism>
<reference evidence="1" key="1">
    <citation type="journal article" date="2022" name="Int. J. Syst. Evol. Microbiol.">
        <title>Granulimonas faecalis gen. nov., sp. nov., and Leptogranulimonas caecicola gen. nov., sp. nov., novel lactate-producing Atopobiaceae bacteria isolated from mouse intestines, and an emended description of the family Atopobiaceae.</title>
        <authorList>
            <person name="Morinaga K."/>
            <person name="Kusada H."/>
            <person name="Sakamoto S."/>
            <person name="Murakami T."/>
            <person name="Toyoda A."/>
            <person name="Mori H."/>
            <person name="Meng X.Y."/>
            <person name="Takashino M."/>
            <person name="Murotomi K."/>
            <person name="Tamaki H."/>
        </authorList>
    </citation>
    <scope>NUCLEOTIDE SEQUENCE</scope>
    <source>
        <strain evidence="1">OPF53</strain>
    </source>
</reference>
<proteinExistence type="predicted"/>